<keyword evidence="3" id="KW-1185">Reference proteome</keyword>
<dbReference type="HOGENOM" id="CLU_110355_2_1_1"/>
<proteinExistence type="predicted"/>
<dbReference type="InterPro" id="IPR005545">
    <property type="entry name" value="YCII"/>
</dbReference>
<dbReference type="EMBL" id="KE504146">
    <property type="protein sequence ID" value="EPT00870.1"/>
    <property type="molecule type" value="Genomic_DNA"/>
</dbReference>
<evidence type="ECO:0000313" key="2">
    <source>
        <dbReference type="EMBL" id="EPT00870.1"/>
    </source>
</evidence>
<gene>
    <name evidence="2" type="ORF">FOMPIDRAFT_1023601</name>
</gene>
<name>S8FRI1_FOMSC</name>
<feature type="domain" description="YCII-related" evidence="1">
    <location>
        <begin position="17"/>
        <end position="99"/>
    </location>
</feature>
<dbReference type="PANTHER" id="PTHR33606:SF3">
    <property type="entry name" value="PROTEIN YCII"/>
    <property type="match status" value="1"/>
</dbReference>
<dbReference type="InParanoid" id="S8FRI1"/>
<dbReference type="PANTHER" id="PTHR33606">
    <property type="entry name" value="PROTEIN YCII"/>
    <property type="match status" value="1"/>
</dbReference>
<dbReference type="InterPro" id="IPR051807">
    <property type="entry name" value="Sec-metab_biosynth-assoc"/>
</dbReference>
<organism evidence="2 3">
    <name type="scientific">Fomitopsis schrenkii</name>
    <name type="common">Brown rot fungus</name>
    <dbReference type="NCBI Taxonomy" id="2126942"/>
    <lineage>
        <taxon>Eukaryota</taxon>
        <taxon>Fungi</taxon>
        <taxon>Dikarya</taxon>
        <taxon>Basidiomycota</taxon>
        <taxon>Agaricomycotina</taxon>
        <taxon>Agaricomycetes</taxon>
        <taxon>Polyporales</taxon>
        <taxon>Fomitopsis</taxon>
    </lineage>
</organism>
<dbReference type="SUPFAM" id="SSF54909">
    <property type="entry name" value="Dimeric alpha+beta barrel"/>
    <property type="match status" value="1"/>
</dbReference>
<dbReference type="Gene3D" id="3.30.70.1060">
    <property type="entry name" value="Dimeric alpha+beta barrel"/>
    <property type="match status" value="1"/>
</dbReference>
<dbReference type="OrthoDB" id="5519740at2759"/>
<accession>S8FRI1</accession>
<sequence length="111" mass="12041">MAIDKHQFILWAPYKTGPDFAARYKAHFDAHIAGGTKLVAAGVMKLAGPAFAPTADLSLPWAERETVASVAVYEAEGLESARKIVEADPFYSGGVWDIEKVQLNPILNIVQ</sequence>
<evidence type="ECO:0000313" key="3">
    <source>
        <dbReference type="Proteomes" id="UP000015241"/>
    </source>
</evidence>
<dbReference type="AlphaFoldDB" id="S8FRI1"/>
<dbReference type="InterPro" id="IPR011008">
    <property type="entry name" value="Dimeric_a/b-barrel"/>
</dbReference>
<evidence type="ECO:0000259" key="1">
    <source>
        <dbReference type="Pfam" id="PF03795"/>
    </source>
</evidence>
<reference evidence="2 3" key="1">
    <citation type="journal article" date="2012" name="Science">
        <title>The Paleozoic origin of enzymatic lignin decomposition reconstructed from 31 fungal genomes.</title>
        <authorList>
            <person name="Floudas D."/>
            <person name="Binder M."/>
            <person name="Riley R."/>
            <person name="Barry K."/>
            <person name="Blanchette R.A."/>
            <person name="Henrissat B."/>
            <person name="Martinez A.T."/>
            <person name="Otillar R."/>
            <person name="Spatafora J.W."/>
            <person name="Yadav J.S."/>
            <person name="Aerts A."/>
            <person name="Benoit I."/>
            <person name="Boyd A."/>
            <person name="Carlson A."/>
            <person name="Copeland A."/>
            <person name="Coutinho P.M."/>
            <person name="de Vries R.P."/>
            <person name="Ferreira P."/>
            <person name="Findley K."/>
            <person name="Foster B."/>
            <person name="Gaskell J."/>
            <person name="Glotzer D."/>
            <person name="Gorecki P."/>
            <person name="Heitman J."/>
            <person name="Hesse C."/>
            <person name="Hori C."/>
            <person name="Igarashi K."/>
            <person name="Jurgens J.A."/>
            <person name="Kallen N."/>
            <person name="Kersten P."/>
            <person name="Kohler A."/>
            <person name="Kuees U."/>
            <person name="Kumar T.K.A."/>
            <person name="Kuo A."/>
            <person name="LaButti K."/>
            <person name="Larrondo L.F."/>
            <person name="Lindquist E."/>
            <person name="Ling A."/>
            <person name="Lombard V."/>
            <person name="Lucas S."/>
            <person name="Lundell T."/>
            <person name="Martin R."/>
            <person name="McLaughlin D.J."/>
            <person name="Morgenstern I."/>
            <person name="Morin E."/>
            <person name="Murat C."/>
            <person name="Nagy L.G."/>
            <person name="Nolan M."/>
            <person name="Ohm R.A."/>
            <person name="Patyshakuliyeva A."/>
            <person name="Rokas A."/>
            <person name="Ruiz-Duenas F.J."/>
            <person name="Sabat G."/>
            <person name="Salamov A."/>
            <person name="Samejima M."/>
            <person name="Schmutz J."/>
            <person name="Slot J.C."/>
            <person name="St John F."/>
            <person name="Stenlid J."/>
            <person name="Sun H."/>
            <person name="Sun S."/>
            <person name="Syed K."/>
            <person name="Tsang A."/>
            <person name="Wiebenga A."/>
            <person name="Young D."/>
            <person name="Pisabarro A."/>
            <person name="Eastwood D.C."/>
            <person name="Martin F."/>
            <person name="Cullen D."/>
            <person name="Grigoriev I.V."/>
            <person name="Hibbett D.S."/>
        </authorList>
    </citation>
    <scope>NUCLEOTIDE SEQUENCE</scope>
    <source>
        <strain evidence="3">FP-58527</strain>
    </source>
</reference>
<dbReference type="Proteomes" id="UP000015241">
    <property type="component" value="Unassembled WGS sequence"/>
</dbReference>
<protein>
    <recommendedName>
        <fullName evidence="1">YCII-related domain-containing protein</fullName>
    </recommendedName>
</protein>
<dbReference type="Pfam" id="PF03795">
    <property type="entry name" value="YCII"/>
    <property type="match status" value="1"/>
</dbReference>